<proteinExistence type="inferred from homology"/>
<keyword evidence="4 7" id="KW-0812">Transmembrane</keyword>
<dbReference type="PANTHER" id="PTHR37937:SF1">
    <property type="entry name" value="CONJUGATIVE TRANSFER: DNA TRANSPORT"/>
    <property type="match status" value="1"/>
</dbReference>
<accession>A0A2N5PC51</accession>
<evidence type="ECO:0000256" key="6">
    <source>
        <dbReference type="ARBA" id="ARBA00023136"/>
    </source>
</evidence>
<evidence type="ECO:0000256" key="7">
    <source>
        <dbReference type="SAM" id="Phobius"/>
    </source>
</evidence>
<sequence>MIERRKIPWGMFGILLAGMCAVAYLLCGLLKIPGVTLTNYQAKLLYIVTHPLQNWWTQKTPIAFGVVFVIWIMVVAWYTNYYRNTHLGAENGTEQWGDIRKLSKTLRDKDENKNIYLSQNIAVSDTLLSNRNMLIIGGSGSYKTTSVVTPNLLRATGSNVILDIKGDLLRKHGNYLKKHGVKIRVLNLINPEESDRYNPFRYIEKETDLIKLITNIQAAVKPSDAAKGDPFWDDGVALYLQAMFYHEWLQSKEENRKGTMNNILRLVNMESIKIDDDGTTQLQAEMDRLAKIKGDSYPPVRDYRKLKEGAAETVRSIIIMVNAMLRLCETASLKRIFEDDDMDIKSLGLGVDGNPEKKTALFLVMPDNDPSFNFLISMFYTQMFDILTRTADFECGGSLPIHVRLWADEFYAGPKPKDTEVLMGTIRSRNISIVPVLQSIAQIKAVFPQEKWEIFMDNCATVIYLGSGPASYSTHKYISDLLGEMTIDTREDSQTTGVHSNASLQNRRLGRVLMTPAEVKRMPRKDCIIFLEGQYPIYDRKALPFKTKAWLESQALALPNGYRHPVRVVYNPETLSYRTITTESQIQFLDKSDVKFYEQAAEQDESIKVFELDQEEFLYLNWRKQPMVTEEEIVEIFQQARKEKEQLRQGKMMEPPDDVVQKKIPERESKNTDQSKEWDLSGSIFDCIKRYSFELTDEQLDEIILGLEEGLSENEVKSYFQLSEEEMRKYRKVYMFYQI</sequence>
<protein>
    <recommendedName>
        <fullName evidence="10">Type IV secretory system conjugative DNA transfer family protein</fullName>
    </recommendedName>
</protein>
<keyword evidence="6 7" id="KW-0472">Membrane</keyword>
<dbReference type="NCBIfam" id="NF045973">
    <property type="entry name" value="conju_CD1115"/>
    <property type="match status" value="1"/>
</dbReference>
<comment type="similarity">
    <text evidence="2">Belongs to the VirD4/TraG family.</text>
</comment>
<dbReference type="CDD" id="cd01127">
    <property type="entry name" value="TrwB_TraG_TraD_VirD4"/>
    <property type="match status" value="1"/>
</dbReference>
<evidence type="ECO:0000313" key="9">
    <source>
        <dbReference type="Proteomes" id="UP000234891"/>
    </source>
</evidence>
<evidence type="ECO:0000256" key="3">
    <source>
        <dbReference type="ARBA" id="ARBA00022475"/>
    </source>
</evidence>
<evidence type="ECO:0000256" key="5">
    <source>
        <dbReference type="ARBA" id="ARBA00022989"/>
    </source>
</evidence>
<evidence type="ECO:0000256" key="1">
    <source>
        <dbReference type="ARBA" id="ARBA00004651"/>
    </source>
</evidence>
<name>A0A2N5PC51_MEDGN</name>
<comment type="subcellular location">
    <subcellularLocation>
        <location evidence="1">Cell membrane</location>
        <topology evidence="1">Multi-pass membrane protein</topology>
    </subcellularLocation>
</comment>
<organism evidence="8 9">
    <name type="scientific">Mediterraneibacter gnavus</name>
    <name type="common">Ruminococcus gnavus</name>
    <dbReference type="NCBI Taxonomy" id="33038"/>
    <lineage>
        <taxon>Bacteria</taxon>
        <taxon>Bacillati</taxon>
        <taxon>Bacillota</taxon>
        <taxon>Clostridia</taxon>
        <taxon>Lachnospirales</taxon>
        <taxon>Lachnospiraceae</taxon>
        <taxon>Mediterraneibacter</taxon>
    </lineage>
</organism>
<evidence type="ECO:0000256" key="2">
    <source>
        <dbReference type="ARBA" id="ARBA00008806"/>
    </source>
</evidence>
<dbReference type="Pfam" id="PF02534">
    <property type="entry name" value="T4SS-DNA_transf"/>
    <property type="match status" value="1"/>
</dbReference>
<feature type="transmembrane region" description="Helical" evidence="7">
    <location>
        <begin position="62"/>
        <end position="79"/>
    </location>
</feature>
<evidence type="ECO:0008006" key="10">
    <source>
        <dbReference type="Google" id="ProtNLM"/>
    </source>
</evidence>
<dbReference type="RefSeq" id="WP_101870639.1">
    <property type="nucleotide sequence ID" value="NZ_NIHS01000011.1"/>
</dbReference>
<dbReference type="PANTHER" id="PTHR37937">
    <property type="entry name" value="CONJUGATIVE TRANSFER: DNA TRANSPORT"/>
    <property type="match status" value="1"/>
</dbReference>
<feature type="transmembrane region" description="Helical" evidence="7">
    <location>
        <begin position="12"/>
        <end position="32"/>
    </location>
</feature>
<comment type="caution">
    <text evidence="8">The sequence shown here is derived from an EMBL/GenBank/DDBJ whole genome shotgun (WGS) entry which is preliminary data.</text>
</comment>
<dbReference type="SUPFAM" id="SSF52540">
    <property type="entry name" value="P-loop containing nucleoside triphosphate hydrolases"/>
    <property type="match status" value="1"/>
</dbReference>
<gene>
    <name evidence="8" type="ORF">CDL26_08115</name>
</gene>
<dbReference type="InterPro" id="IPR027417">
    <property type="entry name" value="P-loop_NTPase"/>
</dbReference>
<dbReference type="Proteomes" id="UP000234891">
    <property type="component" value="Unassembled WGS sequence"/>
</dbReference>
<dbReference type="InterPro" id="IPR003688">
    <property type="entry name" value="TraG/VirD4"/>
</dbReference>
<dbReference type="GO" id="GO:0005886">
    <property type="term" value="C:plasma membrane"/>
    <property type="evidence" value="ECO:0007669"/>
    <property type="project" value="UniProtKB-SubCell"/>
</dbReference>
<keyword evidence="3" id="KW-1003">Cell membrane</keyword>
<dbReference type="AlphaFoldDB" id="A0A2N5PC51"/>
<dbReference type="EMBL" id="NIHS01000011">
    <property type="protein sequence ID" value="PLT72734.1"/>
    <property type="molecule type" value="Genomic_DNA"/>
</dbReference>
<evidence type="ECO:0000256" key="4">
    <source>
        <dbReference type="ARBA" id="ARBA00022692"/>
    </source>
</evidence>
<keyword evidence="5 7" id="KW-1133">Transmembrane helix</keyword>
<dbReference type="Gene3D" id="3.40.50.300">
    <property type="entry name" value="P-loop containing nucleotide triphosphate hydrolases"/>
    <property type="match status" value="1"/>
</dbReference>
<evidence type="ECO:0000313" key="8">
    <source>
        <dbReference type="EMBL" id="PLT72734.1"/>
    </source>
</evidence>
<dbReference type="InterPro" id="IPR051539">
    <property type="entry name" value="T4SS-coupling_protein"/>
</dbReference>
<reference evidence="8 9" key="1">
    <citation type="journal article" date="2017" name="Genome Med.">
        <title>A novel Ruminococcus gnavus clade enriched in inflammatory bowel disease patients.</title>
        <authorList>
            <person name="Hall A.B."/>
            <person name="Yassour M."/>
            <person name="Sauk J."/>
            <person name="Garner A."/>
            <person name="Jiang X."/>
            <person name="Arthur T."/>
            <person name="Lagoudas G.K."/>
            <person name="Vatanen T."/>
            <person name="Fornelos N."/>
            <person name="Wilson R."/>
            <person name="Bertha M."/>
            <person name="Cohen M."/>
            <person name="Garber J."/>
            <person name="Khalili H."/>
            <person name="Gevers D."/>
            <person name="Ananthakrishnan A.N."/>
            <person name="Kugathasan S."/>
            <person name="Lander E.S."/>
            <person name="Blainey P."/>
            <person name="Vlamakis H."/>
            <person name="Xavier R.J."/>
            <person name="Huttenhower C."/>
        </authorList>
    </citation>
    <scope>NUCLEOTIDE SEQUENCE [LARGE SCALE GENOMIC DNA]</scope>
    <source>
        <strain evidence="8 9">RJX1124</strain>
    </source>
</reference>